<evidence type="ECO:0000256" key="3">
    <source>
        <dbReference type="ARBA" id="ARBA00022679"/>
    </source>
</evidence>
<keyword evidence="7 12" id="KW-0472">Membrane</keyword>
<feature type="transmembrane region" description="Helical" evidence="12">
    <location>
        <begin position="383"/>
        <end position="402"/>
    </location>
</feature>
<dbReference type="SUPFAM" id="SSF53448">
    <property type="entry name" value="Nucleotide-diphospho-sugar transferases"/>
    <property type="match status" value="1"/>
</dbReference>
<evidence type="ECO:0000313" key="14">
    <source>
        <dbReference type="EMBL" id="OGE28056.1"/>
    </source>
</evidence>
<comment type="subcellular location">
    <subcellularLocation>
        <location evidence="1">Membrane</location>
        <topology evidence="1">Multi-pass membrane protein</topology>
    </subcellularLocation>
</comment>
<protein>
    <recommendedName>
        <fullName evidence="10">Beta-monoglucosyldiacylglycerol synthase</fullName>
        <ecNumber evidence="9">2.4.1.336</ecNumber>
    </recommendedName>
    <alternativeName>
        <fullName evidence="11">UDP-glucose:1,2-diacylglycerol 3-beta-D-glucosyltransferase</fullName>
    </alternativeName>
</protein>
<dbReference type="EC" id="2.4.1.336" evidence="9"/>
<dbReference type="AlphaFoldDB" id="A0A1F5JHI2"/>
<dbReference type="InterPro" id="IPR050321">
    <property type="entry name" value="Glycosyltr_2/OpgH_subfam"/>
</dbReference>
<name>A0A1F5JHI2_9BACT</name>
<keyword evidence="3" id="KW-0808">Transferase</keyword>
<evidence type="ECO:0000256" key="10">
    <source>
        <dbReference type="ARBA" id="ARBA00068721"/>
    </source>
</evidence>
<evidence type="ECO:0000259" key="13">
    <source>
        <dbReference type="Pfam" id="PF13632"/>
    </source>
</evidence>
<dbReference type="FunFam" id="3.90.550.10:FF:000164">
    <property type="entry name" value="Beta-(1-3)-glucosyl transferase"/>
    <property type="match status" value="1"/>
</dbReference>
<dbReference type="PANTHER" id="PTHR43867">
    <property type="entry name" value="CELLULOSE SYNTHASE CATALYTIC SUBUNIT A [UDP-FORMING]"/>
    <property type="match status" value="1"/>
</dbReference>
<evidence type="ECO:0000256" key="5">
    <source>
        <dbReference type="ARBA" id="ARBA00022842"/>
    </source>
</evidence>
<accession>A0A1F5JHI2</accession>
<dbReference type="EMBL" id="MFCP01000023">
    <property type="protein sequence ID" value="OGE28056.1"/>
    <property type="molecule type" value="Genomic_DNA"/>
</dbReference>
<evidence type="ECO:0000256" key="7">
    <source>
        <dbReference type="ARBA" id="ARBA00023136"/>
    </source>
</evidence>
<evidence type="ECO:0000256" key="1">
    <source>
        <dbReference type="ARBA" id="ARBA00004141"/>
    </source>
</evidence>
<feature type="transmembrane region" description="Helical" evidence="12">
    <location>
        <begin position="348"/>
        <end position="371"/>
    </location>
</feature>
<sequence length="498" mass="57325">MITDLLIILTLLIALGLGLIYLPWLVLVLLIFIFLIVLLQGSVELIASFLPFPRLKFSNSTSDRFVSIHVPSFNEPTDLLKNTLKHLSLLKYKNYEVIIVDNNTVDEAVWKPVEKYCNELGNNFKFFHIDKLEGFKAGALNFAQNETSSEAEFIVVVDADYEVKSQFLKEALSYFVDDVAFVQFPQAYKNITSENKGTAVEYEHFFKIYMKMANHFNCVLSTGTMVIFRRNILNEIGFYDKKCLTEDAEIGTRLIEAGRRGIYVDKVMGLGLMPYDIEAYKKQKLRWVFGNAQILKKDFFRILFDKKLNFKQKVCFFSEMTAWFNFTLIPILVIFLGSITLDISKTSILISAFTIYLFFAIKLVSFVVTFIKEYSAKNILRALFVHFGMVAVYSTTFIKSFLNMNFPFERTNKFILPKKPSILKNTSTEIFMVIISSLVGLNYFIGSHSLLAFTTFLIAINYLLIFYVCWEISSTKKYSAKLINEMGKSMTESKSSFK</sequence>
<feature type="transmembrane region" description="Helical" evidence="12">
    <location>
        <begin position="451"/>
        <end position="470"/>
    </location>
</feature>
<comment type="catalytic activity">
    <reaction evidence="8">
        <text>a 1,2-diacyl-sn-glycerol + UDP-alpha-D-glucose = a 1,2-diacyl-3-O-(beta-D-glucopyranosyl)-sn-glycerol + UDP + H(+)</text>
        <dbReference type="Rhea" id="RHEA:17285"/>
        <dbReference type="ChEBI" id="CHEBI:15378"/>
        <dbReference type="ChEBI" id="CHEBI:17815"/>
        <dbReference type="ChEBI" id="CHEBI:58223"/>
        <dbReference type="ChEBI" id="CHEBI:58885"/>
        <dbReference type="ChEBI" id="CHEBI:75799"/>
        <dbReference type="EC" id="2.4.1.336"/>
    </reaction>
</comment>
<dbReference type="Gene3D" id="3.90.550.10">
    <property type="entry name" value="Spore Coat Polysaccharide Biosynthesis Protein SpsA, Chain A"/>
    <property type="match status" value="1"/>
</dbReference>
<comment type="caution">
    <text evidence="14">The sequence shown here is derived from an EMBL/GenBank/DDBJ whole genome shotgun (WGS) entry which is preliminary data.</text>
</comment>
<organism evidence="14 15">
    <name type="scientific">Candidatus Daviesbacteria bacterium RIFCSPHIGHO2_01_FULL_40_11</name>
    <dbReference type="NCBI Taxonomy" id="1797762"/>
    <lineage>
        <taxon>Bacteria</taxon>
        <taxon>Candidatus Daviesiibacteriota</taxon>
    </lineage>
</organism>
<evidence type="ECO:0000256" key="6">
    <source>
        <dbReference type="ARBA" id="ARBA00022989"/>
    </source>
</evidence>
<evidence type="ECO:0000256" key="12">
    <source>
        <dbReference type="SAM" id="Phobius"/>
    </source>
</evidence>
<evidence type="ECO:0000256" key="4">
    <source>
        <dbReference type="ARBA" id="ARBA00022692"/>
    </source>
</evidence>
<keyword evidence="2" id="KW-0328">Glycosyltransferase</keyword>
<dbReference type="InterPro" id="IPR029044">
    <property type="entry name" value="Nucleotide-diphossugar_trans"/>
</dbReference>
<dbReference type="GO" id="GO:0016758">
    <property type="term" value="F:hexosyltransferase activity"/>
    <property type="evidence" value="ECO:0007669"/>
    <property type="project" value="TreeGrafter"/>
</dbReference>
<evidence type="ECO:0000256" key="8">
    <source>
        <dbReference type="ARBA" id="ARBA00053004"/>
    </source>
</evidence>
<feature type="domain" description="Glycosyltransferase 2-like" evidence="13">
    <location>
        <begin position="153"/>
        <end position="360"/>
    </location>
</feature>
<keyword evidence="5" id="KW-0460">Magnesium</keyword>
<keyword evidence="4 12" id="KW-0812">Transmembrane</keyword>
<keyword evidence="6 12" id="KW-1133">Transmembrane helix</keyword>
<dbReference type="InterPro" id="IPR001173">
    <property type="entry name" value="Glyco_trans_2-like"/>
</dbReference>
<evidence type="ECO:0000256" key="11">
    <source>
        <dbReference type="ARBA" id="ARBA00078564"/>
    </source>
</evidence>
<proteinExistence type="predicted"/>
<evidence type="ECO:0000256" key="9">
    <source>
        <dbReference type="ARBA" id="ARBA00066964"/>
    </source>
</evidence>
<reference evidence="14 15" key="1">
    <citation type="journal article" date="2016" name="Nat. Commun.">
        <title>Thousands of microbial genomes shed light on interconnected biogeochemical processes in an aquifer system.</title>
        <authorList>
            <person name="Anantharaman K."/>
            <person name="Brown C.T."/>
            <person name="Hug L.A."/>
            <person name="Sharon I."/>
            <person name="Castelle C.J."/>
            <person name="Probst A.J."/>
            <person name="Thomas B.C."/>
            <person name="Singh A."/>
            <person name="Wilkins M.J."/>
            <person name="Karaoz U."/>
            <person name="Brodie E.L."/>
            <person name="Williams K.H."/>
            <person name="Hubbard S.S."/>
            <person name="Banfield J.F."/>
        </authorList>
    </citation>
    <scope>NUCLEOTIDE SEQUENCE [LARGE SCALE GENOMIC DNA]</scope>
</reference>
<dbReference type="GO" id="GO:0005886">
    <property type="term" value="C:plasma membrane"/>
    <property type="evidence" value="ECO:0007669"/>
    <property type="project" value="TreeGrafter"/>
</dbReference>
<feature type="transmembrane region" description="Helical" evidence="12">
    <location>
        <begin position="322"/>
        <end position="341"/>
    </location>
</feature>
<dbReference type="Pfam" id="PF13632">
    <property type="entry name" value="Glyco_trans_2_3"/>
    <property type="match status" value="1"/>
</dbReference>
<feature type="transmembrane region" description="Helical" evidence="12">
    <location>
        <begin position="29"/>
        <end position="52"/>
    </location>
</feature>
<gene>
    <name evidence="14" type="ORF">A2867_01570</name>
</gene>
<feature type="transmembrane region" description="Helical" evidence="12">
    <location>
        <begin position="6"/>
        <end position="22"/>
    </location>
</feature>
<evidence type="ECO:0000313" key="15">
    <source>
        <dbReference type="Proteomes" id="UP000177555"/>
    </source>
</evidence>
<dbReference type="Proteomes" id="UP000177555">
    <property type="component" value="Unassembled WGS sequence"/>
</dbReference>
<evidence type="ECO:0000256" key="2">
    <source>
        <dbReference type="ARBA" id="ARBA00022676"/>
    </source>
</evidence>
<dbReference type="PANTHER" id="PTHR43867:SF4">
    <property type="entry name" value="BETA-(1-3)-GLUCOSYL TRANSFERASE"/>
    <property type="match status" value="1"/>
</dbReference>